<evidence type="ECO:0000313" key="2">
    <source>
        <dbReference type="Proteomes" id="UP000078200"/>
    </source>
</evidence>
<name>A0A1A9VTN7_GLOAU</name>
<reference evidence="1" key="1">
    <citation type="submission" date="2020-05" db="UniProtKB">
        <authorList>
            <consortium name="EnsemblMetazoa"/>
        </authorList>
    </citation>
    <scope>IDENTIFICATION</scope>
    <source>
        <strain evidence="1">TTRI</strain>
    </source>
</reference>
<accession>A0A1A9VTN7</accession>
<dbReference type="Proteomes" id="UP000078200">
    <property type="component" value="Unassembled WGS sequence"/>
</dbReference>
<dbReference type="AlphaFoldDB" id="A0A1A9VTN7"/>
<evidence type="ECO:0000313" key="1">
    <source>
        <dbReference type="EnsemblMetazoa" id="GAUT047172-PA"/>
    </source>
</evidence>
<proteinExistence type="predicted"/>
<protein>
    <submittedName>
        <fullName evidence="1">Uncharacterized protein</fullName>
    </submittedName>
</protein>
<dbReference type="VEuPathDB" id="VectorBase:GAUT047172"/>
<keyword evidence="2" id="KW-1185">Reference proteome</keyword>
<dbReference type="EnsemblMetazoa" id="GAUT047172-RA">
    <property type="protein sequence ID" value="GAUT047172-PA"/>
    <property type="gene ID" value="GAUT047172"/>
</dbReference>
<sequence length="236" mass="25810">MGSTANARQASIGYIVNIVLWISEIDTIKEIRKIGHQLHTRTPYRPVDPKRMNSQIQVQSSSGGLVAAAATNAQMAASLLIKCDFGVIERALEERKASNEYEKCIFKILALDVSRNQAENYCHIAVTTTITSTSTAAATTATTSTTTTATTTTTAVATIGSIVTTSTKRKLLIFYLSVYIKSCASHKDKNVSNEQTHNTKHNGMNKDINRPANLCEGRIFFFMIPAMRATQETVTN</sequence>
<organism evidence="1 2">
    <name type="scientific">Glossina austeni</name>
    <name type="common">Savannah tsetse fly</name>
    <dbReference type="NCBI Taxonomy" id="7395"/>
    <lineage>
        <taxon>Eukaryota</taxon>
        <taxon>Metazoa</taxon>
        <taxon>Ecdysozoa</taxon>
        <taxon>Arthropoda</taxon>
        <taxon>Hexapoda</taxon>
        <taxon>Insecta</taxon>
        <taxon>Pterygota</taxon>
        <taxon>Neoptera</taxon>
        <taxon>Endopterygota</taxon>
        <taxon>Diptera</taxon>
        <taxon>Brachycera</taxon>
        <taxon>Muscomorpha</taxon>
        <taxon>Hippoboscoidea</taxon>
        <taxon>Glossinidae</taxon>
        <taxon>Glossina</taxon>
    </lineage>
</organism>